<evidence type="ECO:0008006" key="4">
    <source>
        <dbReference type="Google" id="ProtNLM"/>
    </source>
</evidence>
<feature type="transmembrane region" description="Helical" evidence="1">
    <location>
        <begin position="35"/>
        <end position="57"/>
    </location>
</feature>
<dbReference type="SUPFAM" id="SSF53474">
    <property type="entry name" value="alpha/beta-Hydrolases"/>
    <property type="match status" value="1"/>
</dbReference>
<feature type="transmembrane region" description="Helical" evidence="1">
    <location>
        <begin position="98"/>
        <end position="117"/>
    </location>
</feature>
<dbReference type="InterPro" id="IPR000801">
    <property type="entry name" value="Esterase-like"/>
</dbReference>
<dbReference type="InterPro" id="IPR050583">
    <property type="entry name" value="Mycobacterial_A85_antigen"/>
</dbReference>
<dbReference type="Gene3D" id="3.40.50.1820">
    <property type="entry name" value="alpha/beta hydrolase"/>
    <property type="match status" value="1"/>
</dbReference>
<evidence type="ECO:0000313" key="2">
    <source>
        <dbReference type="EMBL" id="MBK0421857.1"/>
    </source>
</evidence>
<feature type="transmembrane region" description="Helical" evidence="1">
    <location>
        <begin position="73"/>
        <end position="91"/>
    </location>
</feature>
<dbReference type="EMBL" id="JAEHOI010000006">
    <property type="protein sequence ID" value="MBK0421857.1"/>
    <property type="molecule type" value="Genomic_DNA"/>
</dbReference>
<dbReference type="AlphaFoldDB" id="A0A934QEJ6"/>
<gene>
    <name evidence="2" type="ORF">JD292_07195</name>
</gene>
<keyword evidence="1" id="KW-0812">Transmembrane</keyword>
<sequence>MPEVPITNSGLLIGASLLCGSLTVYLLSSETWRRLALTFGGLAAGGLIGLGVFWFAVDVRDLFGVTLSDLTRLWVVLGFAGIGLSIVNLFRTRWWRKTVAAIAVVIFAMTSALQINADFGAFQNLSQVFGKTDVAPLEEVTGERGEVVAGLADFRDWQPPKDMPAHGQRGAVMIPGATSGFPARQAIVWLPPAALVDHPPVLPVLIAMSGQPGGPYANFDSGHMDEALDRYQAAHHGIAPILVAADQLSAGDVNPMCVDSHTLGNSASYMTIDVPNWVRAHYRVSSDPKMWGLTGFSQGGTCVSQFMAGHPEIFGSGIATLSEIGPRLSSIPEAVQKGFGGSQAAFDAAQPIAIMQAHGRYRDTMLLFGSGEKDQRYTGYARELHAAARAAGMQTELILEPAGHDWHTTQAVFDRAFPLMAARMGIDRVGR</sequence>
<dbReference type="GO" id="GO:0016747">
    <property type="term" value="F:acyltransferase activity, transferring groups other than amino-acyl groups"/>
    <property type="evidence" value="ECO:0007669"/>
    <property type="project" value="TreeGrafter"/>
</dbReference>
<comment type="caution">
    <text evidence="2">The sequence shown here is derived from an EMBL/GenBank/DDBJ whole genome shotgun (WGS) entry which is preliminary data.</text>
</comment>
<dbReference type="PANTHER" id="PTHR48098:SF1">
    <property type="entry name" value="DIACYLGLYCEROL ACYLTRANSFERASE_MYCOLYLTRANSFERASE AG85A"/>
    <property type="match status" value="1"/>
</dbReference>
<organism evidence="2 3">
    <name type="scientific">Leucobacter edaphi</name>
    <dbReference type="NCBI Taxonomy" id="2796472"/>
    <lineage>
        <taxon>Bacteria</taxon>
        <taxon>Bacillati</taxon>
        <taxon>Actinomycetota</taxon>
        <taxon>Actinomycetes</taxon>
        <taxon>Micrococcales</taxon>
        <taxon>Microbacteriaceae</taxon>
        <taxon>Leucobacter</taxon>
    </lineage>
</organism>
<dbReference type="RefSeq" id="WP_200132070.1">
    <property type="nucleotide sequence ID" value="NZ_JAEHOI010000006.1"/>
</dbReference>
<protein>
    <recommendedName>
        <fullName evidence="4">Esterase</fullName>
    </recommendedName>
</protein>
<feature type="transmembrane region" description="Helical" evidence="1">
    <location>
        <begin position="6"/>
        <end position="28"/>
    </location>
</feature>
<name>A0A934QEJ6_9MICO</name>
<accession>A0A934QEJ6</accession>
<dbReference type="PANTHER" id="PTHR48098">
    <property type="entry name" value="ENTEROCHELIN ESTERASE-RELATED"/>
    <property type="match status" value="1"/>
</dbReference>
<dbReference type="InterPro" id="IPR029058">
    <property type="entry name" value="AB_hydrolase_fold"/>
</dbReference>
<dbReference type="Pfam" id="PF00756">
    <property type="entry name" value="Esterase"/>
    <property type="match status" value="1"/>
</dbReference>
<dbReference type="Proteomes" id="UP000618733">
    <property type="component" value="Unassembled WGS sequence"/>
</dbReference>
<keyword evidence="3" id="KW-1185">Reference proteome</keyword>
<keyword evidence="1" id="KW-0472">Membrane</keyword>
<evidence type="ECO:0000313" key="3">
    <source>
        <dbReference type="Proteomes" id="UP000618733"/>
    </source>
</evidence>
<keyword evidence="1" id="KW-1133">Transmembrane helix</keyword>
<proteinExistence type="predicted"/>
<reference evidence="2" key="1">
    <citation type="submission" date="2020-12" db="EMBL/GenBank/DDBJ databases">
        <title>Leucobacter sp. CAS2, isolated from Chromium sludge.</title>
        <authorList>
            <person name="Xu Z."/>
        </authorList>
    </citation>
    <scope>NUCLEOTIDE SEQUENCE</scope>
    <source>
        <strain evidence="2">CSA2</strain>
    </source>
</reference>
<evidence type="ECO:0000256" key="1">
    <source>
        <dbReference type="SAM" id="Phobius"/>
    </source>
</evidence>